<organism evidence="2 3">
    <name type="scientific">Pseudomonas syringae</name>
    <dbReference type="NCBI Taxonomy" id="317"/>
    <lineage>
        <taxon>Bacteria</taxon>
        <taxon>Pseudomonadati</taxon>
        <taxon>Pseudomonadota</taxon>
        <taxon>Gammaproteobacteria</taxon>
        <taxon>Pseudomonadales</taxon>
        <taxon>Pseudomonadaceae</taxon>
        <taxon>Pseudomonas</taxon>
    </lineage>
</organism>
<evidence type="ECO:0000313" key="2">
    <source>
        <dbReference type="EMBL" id="KNH28389.1"/>
    </source>
</evidence>
<sequence length="123" mass="13679">MPELQIFRVDASAVSAQRFDARLTVNAVAPIFAEHFPDYPIVPGACIVGFVTNCIARMKGAHVGTFTISRVAFLEPITPQQKLCLEIDKKPRAQSPDDNYHFRLHHEAINYCRGVIALEGEKA</sequence>
<reference evidence="2 3" key="1">
    <citation type="submission" date="2015-06" db="EMBL/GenBank/DDBJ databases">
        <authorList>
            <person name="Hoefler B.C."/>
            <person name="Straight P.D."/>
        </authorList>
    </citation>
    <scope>NUCLEOTIDE SEQUENCE [LARGE SCALE GENOMIC DNA]</scope>
    <source>
        <strain evidence="2 3">Riq4</strain>
    </source>
</reference>
<comment type="caution">
    <text evidence="2">The sequence shown here is derived from an EMBL/GenBank/DDBJ whole genome shotgun (WGS) entry which is preliminary data.</text>
</comment>
<dbReference type="Pfam" id="PF22818">
    <property type="entry name" value="ApeI-like"/>
    <property type="match status" value="1"/>
</dbReference>
<dbReference type="InterPro" id="IPR054545">
    <property type="entry name" value="ApeI-like"/>
</dbReference>
<accession>A0A0L1MJH9</accession>
<proteinExistence type="predicted"/>
<feature type="domain" description="ApeI dehydratase-like" evidence="1">
    <location>
        <begin position="15"/>
        <end position="106"/>
    </location>
</feature>
<evidence type="ECO:0000313" key="3">
    <source>
        <dbReference type="Proteomes" id="UP000036955"/>
    </source>
</evidence>
<dbReference type="AlphaFoldDB" id="A0A0L1MJH9"/>
<dbReference type="OrthoDB" id="9812842at2"/>
<dbReference type="Gene3D" id="3.10.129.10">
    <property type="entry name" value="Hotdog Thioesterase"/>
    <property type="match status" value="1"/>
</dbReference>
<dbReference type="Proteomes" id="UP000036955">
    <property type="component" value="Unassembled WGS sequence"/>
</dbReference>
<name>A0A0L1MJH9_PSESX</name>
<dbReference type="PATRIC" id="fig|317.197.peg.666"/>
<dbReference type="EMBL" id="LFQK01000013">
    <property type="protein sequence ID" value="KNH28389.1"/>
    <property type="molecule type" value="Genomic_DNA"/>
</dbReference>
<dbReference type="SUPFAM" id="SSF54637">
    <property type="entry name" value="Thioesterase/thiol ester dehydrase-isomerase"/>
    <property type="match status" value="1"/>
</dbReference>
<gene>
    <name evidence="2" type="ORF">ACS77_07645</name>
</gene>
<protein>
    <recommendedName>
        <fullName evidence="1">ApeI dehydratase-like domain-containing protein</fullName>
    </recommendedName>
</protein>
<evidence type="ECO:0000259" key="1">
    <source>
        <dbReference type="Pfam" id="PF22818"/>
    </source>
</evidence>
<dbReference type="InterPro" id="IPR029069">
    <property type="entry name" value="HotDog_dom_sf"/>
</dbReference>